<accession>A0A0C3ETS4</accession>
<evidence type="ECO:0000313" key="2">
    <source>
        <dbReference type="Proteomes" id="UP000054166"/>
    </source>
</evidence>
<dbReference type="Proteomes" id="UP000054166">
    <property type="component" value="Unassembled WGS sequence"/>
</dbReference>
<reference evidence="1 2" key="1">
    <citation type="submission" date="2014-04" db="EMBL/GenBank/DDBJ databases">
        <authorList>
            <consortium name="DOE Joint Genome Institute"/>
            <person name="Kuo A."/>
            <person name="Tarkka M."/>
            <person name="Buscot F."/>
            <person name="Kohler A."/>
            <person name="Nagy L.G."/>
            <person name="Floudas D."/>
            <person name="Copeland A."/>
            <person name="Barry K.W."/>
            <person name="Cichocki N."/>
            <person name="Veneault-Fourrey C."/>
            <person name="LaButti K."/>
            <person name="Lindquist E.A."/>
            <person name="Lipzen A."/>
            <person name="Lundell T."/>
            <person name="Morin E."/>
            <person name="Murat C."/>
            <person name="Sun H."/>
            <person name="Tunlid A."/>
            <person name="Henrissat B."/>
            <person name="Grigoriev I.V."/>
            <person name="Hibbett D.S."/>
            <person name="Martin F."/>
            <person name="Nordberg H.P."/>
            <person name="Cantor M.N."/>
            <person name="Hua S.X."/>
        </authorList>
    </citation>
    <scope>NUCLEOTIDE SEQUENCE [LARGE SCALE GENOMIC DNA]</scope>
    <source>
        <strain evidence="1 2">F 1598</strain>
    </source>
</reference>
<feature type="non-terminal residue" evidence="1">
    <location>
        <position position="62"/>
    </location>
</feature>
<feature type="non-terminal residue" evidence="1">
    <location>
        <position position="1"/>
    </location>
</feature>
<dbReference type="OrthoDB" id="432234at2759"/>
<organism evidence="1 2">
    <name type="scientific">Piloderma croceum (strain F 1598)</name>
    <dbReference type="NCBI Taxonomy" id="765440"/>
    <lineage>
        <taxon>Eukaryota</taxon>
        <taxon>Fungi</taxon>
        <taxon>Dikarya</taxon>
        <taxon>Basidiomycota</taxon>
        <taxon>Agaricomycotina</taxon>
        <taxon>Agaricomycetes</taxon>
        <taxon>Agaricomycetidae</taxon>
        <taxon>Atheliales</taxon>
        <taxon>Atheliaceae</taxon>
        <taxon>Piloderma</taxon>
    </lineage>
</organism>
<dbReference type="EMBL" id="KN833415">
    <property type="protein sequence ID" value="KIM71196.1"/>
    <property type="molecule type" value="Genomic_DNA"/>
</dbReference>
<keyword evidence="2" id="KW-1185">Reference proteome</keyword>
<protein>
    <submittedName>
        <fullName evidence="1">Uncharacterized protein</fullName>
    </submittedName>
</protein>
<gene>
    <name evidence="1" type="ORF">PILCRDRAFT_28026</name>
</gene>
<dbReference type="HOGENOM" id="CLU_001324_11_2_1"/>
<name>A0A0C3ETS4_PILCF</name>
<dbReference type="STRING" id="765440.A0A0C3ETS4"/>
<proteinExistence type="predicted"/>
<evidence type="ECO:0000313" key="1">
    <source>
        <dbReference type="EMBL" id="KIM71196.1"/>
    </source>
</evidence>
<dbReference type="InParanoid" id="A0A0C3ETS4"/>
<sequence>KLISDASQLPIILGWATSVPSSHGMTFNRAKIDLRGYVPGQAYGALSRCLSLQSLQVIGFDP</sequence>
<dbReference type="AlphaFoldDB" id="A0A0C3ETS4"/>
<reference evidence="2" key="2">
    <citation type="submission" date="2015-01" db="EMBL/GenBank/DDBJ databases">
        <title>Evolutionary Origins and Diversification of the Mycorrhizal Mutualists.</title>
        <authorList>
            <consortium name="DOE Joint Genome Institute"/>
            <consortium name="Mycorrhizal Genomics Consortium"/>
            <person name="Kohler A."/>
            <person name="Kuo A."/>
            <person name="Nagy L.G."/>
            <person name="Floudas D."/>
            <person name="Copeland A."/>
            <person name="Barry K.W."/>
            <person name="Cichocki N."/>
            <person name="Veneault-Fourrey C."/>
            <person name="LaButti K."/>
            <person name="Lindquist E.A."/>
            <person name="Lipzen A."/>
            <person name="Lundell T."/>
            <person name="Morin E."/>
            <person name="Murat C."/>
            <person name="Riley R."/>
            <person name="Ohm R."/>
            <person name="Sun H."/>
            <person name="Tunlid A."/>
            <person name="Henrissat B."/>
            <person name="Grigoriev I.V."/>
            <person name="Hibbett D.S."/>
            <person name="Martin F."/>
        </authorList>
    </citation>
    <scope>NUCLEOTIDE SEQUENCE [LARGE SCALE GENOMIC DNA]</scope>
    <source>
        <strain evidence="2">F 1598</strain>
    </source>
</reference>